<dbReference type="HOGENOM" id="CLU_049945_0_0_9"/>
<dbReference type="KEGG" id="ccl:Clocl_3415"/>
<evidence type="ECO:0000313" key="3">
    <source>
        <dbReference type="Proteomes" id="UP000005435"/>
    </source>
</evidence>
<dbReference type="SUPFAM" id="SSF56112">
    <property type="entry name" value="Protein kinase-like (PK-like)"/>
    <property type="match status" value="1"/>
</dbReference>
<reference evidence="3" key="1">
    <citation type="submission" date="2011-12" db="EMBL/GenBank/DDBJ databases">
        <title>Complete sequence of Clostridium clariflavum DSM 19732.</title>
        <authorList>
            <consortium name="US DOE Joint Genome Institute"/>
            <person name="Lucas S."/>
            <person name="Han J."/>
            <person name="Lapidus A."/>
            <person name="Cheng J.-F."/>
            <person name="Goodwin L."/>
            <person name="Pitluck S."/>
            <person name="Peters L."/>
            <person name="Teshima H."/>
            <person name="Detter J.C."/>
            <person name="Han C."/>
            <person name="Tapia R."/>
            <person name="Land M."/>
            <person name="Hauser L."/>
            <person name="Kyrpides N."/>
            <person name="Ivanova N."/>
            <person name="Pagani I."/>
            <person name="Kitzmiller T."/>
            <person name="Lynd L."/>
            <person name="Izquierdo J."/>
            <person name="Woyke T."/>
        </authorList>
    </citation>
    <scope>NUCLEOTIDE SEQUENCE [LARGE SCALE GENOMIC DNA]</scope>
    <source>
        <strain evidence="3">DSM 19732 / NBRC 101661 / EBR45</strain>
    </source>
</reference>
<dbReference type="Pfam" id="PF02958">
    <property type="entry name" value="EcKL"/>
    <property type="match status" value="2"/>
</dbReference>
<keyword evidence="3" id="KW-1185">Reference proteome</keyword>
<dbReference type="PANTHER" id="PTHR11012:SF30">
    <property type="entry name" value="PROTEIN KINASE-LIKE DOMAIN-CONTAINING"/>
    <property type="match status" value="1"/>
</dbReference>
<dbReference type="RefSeq" id="WP_014256443.1">
    <property type="nucleotide sequence ID" value="NC_016627.1"/>
</dbReference>
<dbReference type="InterPro" id="IPR004119">
    <property type="entry name" value="EcKL"/>
</dbReference>
<dbReference type="GO" id="GO:0016301">
    <property type="term" value="F:kinase activity"/>
    <property type="evidence" value="ECO:0007669"/>
    <property type="project" value="UniProtKB-KW"/>
</dbReference>
<dbReference type="Proteomes" id="UP000005435">
    <property type="component" value="Chromosome"/>
</dbReference>
<feature type="domain" description="CHK kinase-like" evidence="1">
    <location>
        <begin position="110"/>
        <end position="267"/>
    </location>
</feature>
<keyword evidence="2" id="KW-0808">Transferase</keyword>
<dbReference type="OrthoDB" id="9769860at2"/>
<reference evidence="2 3" key="2">
    <citation type="journal article" date="2012" name="Stand. Genomic Sci.">
        <title>Complete Genome Sequence of Clostridium clariflavum DSM 19732.</title>
        <authorList>
            <person name="Izquierdo J.A."/>
            <person name="Goodwin L."/>
            <person name="Davenport K.W."/>
            <person name="Teshima H."/>
            <person name="Bruce D."/>
            <person name="Detter C."/>
            <person name="Tapia R."/>
            <person name="Han S."/>
            <person name="Land M."/>
            <person name="Hauser L."/>
            <person name="Jeffries C.D."/>
            <person name="Han J."/>
            <person name="Pitluck S."/>
            <person name="Nolan M."/>
            <person name="Chen A."/>
            <person name="Huntemann M."/>
            <person name="Mavromatis K."/>
            <person name="Mikhailova N."/>
            <person name="Liolios K."/>
            <person name="Woyke T."/>
            <person name="Lynd L.R."/>
        </authorList>
    </citation>
    <scope>NUCLEOTIDE SEQUENCE [LARGE SCALE GENOMIC DNA]</scope>
    <source>
        <strain evidence="3">DSM 19732 / NBRC 101661 / EBR45</strain>
    </source>
</reference>
<gene>
    <name evidence="2" type="ordered locus">Clocl_3415</name>
</gene>
<evidence type="ECO:0000259" key="1">
    <source>
        <dbReference type="SMART" id="SM00587"/>
    </source>
</evidence>
<dbReference type="SMART" id="SM00587">
    <property type="entry name" value="CHK"/>
    <property type="match status" value="1"/>
</dbReference>
<sequence length="321" mass="37577">MNKSFEKVILRSTGAKEVYEIEEVQELWSGYGKILRYELSGTEVKSVIVKNVCLLKRAGQIRGGDISFERKLKSYKVEMAFYQNWSQRCGKDCRVPKGYAFEWQDDEFLMVFEDLDASGFNGRIRSVGWKEIQLCLSWLANFHATFMGEKPEKLWSKGTYWHLDTRPDELKAMKDMALKNAARAIDRKLDSCTYKTFVHGDAKIENFCFSNDGNSVAAVDFQYVGGGCGMKDVAYFIDSCLYDDECESWENDILEFYFKELKKALEMVEKKVDFEVLEKEWRKLYHVAWADFYRFLKGWAPGHYESRFSERICRKVIDELT</sequence>
<protein>
    <submittedName>
        <fullName evidence="2">Putative homoserine kinase type II (Protein kinase fold)</fullName>
    </submittedName>
</protein>
<accession>G8LXY1</accession>
<evidence type="ECO:0000313" key="2">
    <source>
        <dbReference type="EMBL" id="AEV69913.1"/>
    </source>
</evidence>
<name>G8LXY1_ACECE</name>
<dbReference type="eggNOG" id="COG2334">
    <property type="taxonomic scope" value="Bacteria"/>
</dbReference>
<dbReference type="AlphaFoldDB" id="G8LXY1"/>
<dbReference type="InterPro" id="IPR015897">
    <property type="entry name" value="CHK_kinase-like"/>
</dbReference>
<dbReference type="EMBL" id="CP003065">
    <property type="protein sequence ID" value="AEV69913.1"/>
    <property type="molecule type" value="Genomic_DNA"/>
</dbReference>
<dbReference type="Gene3D" id="3.90.1200.10">
    <property type="match status" value="1"/>
</dbReference>
<proteinExistence type="predicted"/>
<dbReference type="STRING" id="720554.Clocl_3415"/>
<keyword evidence="2" id="KW-0418">Kinase</keyword>
<dbReference type="PANTHER" id="PTHR11012">
    <property type="entry name" value="PROTEIN KINASE-LIKE DOMAIN-CONTAINING"/>
    <property type="match status" value="1"/>
</dbReference>
<dbReference type="InterPro" id="IPR011009">
    <property type="entry name" value="Kinase-like_dom_sf"/>
</dbReference>
<organism evidence="2 3">
    <name type="scientific">Acetivibrio clariflavus (strain DSM 19732 / NBRC 101661 / EBR45)</name>
    <name type="common">Clostridium clariflavum</name>
    <dbReference type="NCBI Taxonomy" id="720554"/>
    <lineage>
        <taxon>Bacteria</taxon>
        <taxon>Bacillati</taxon>
        <taxon>Bacillota</taxon>
        <taxon>Clostridia</taxon>
        <taxon>Eubacteriales</taxon>
        <taxon>Oscillospiraceae</taxon>
        <taxon>Acetivibrio</taxon>
    </lineage>
</organism>